<dbReference type="InterPro" id="IPR027417">
    <property type="entry name" value="P-loop_NTPase"/>
</dbReference>
<dbReference type="CDD" id="cd00268">
    <property type="entry name" value="DEADc"/>
    <property type="match status" value="1"/>
</dbReference>
<dbReference type="SUPFAM" id="SSF52540">
    <property type="entry name" value="P-loop containing nucleoside triphosphate hydrolases"/>
    <property type="match status" value="1"/>
</dbReference>
<sequence>MNFDELNLAPAILKAVREEGYETPTPIQAQAIPAVLEGHDLLAGAQTGTGKTAAFTLPMLHKLSKGKGRTNKFGKDGIAALVLTPTRELAAQVEESIRTYGKYLPLTSTVIFGGVGMNPQIDRIRKGVDILVATPGRLLDLQQQGHLDLSTVEILVLDEADRMLDMGFLPDVKKVLALVPREKQSLLFSATFSDEIRELAHTLLRSPQSIQVTPRNTTVQRITQVIHPVGREKKKELLAHVIQEHDWSQVLVFTRTKFGANHVAEFLGKKGITAMALHGNKSQTARTQALAGFKSGEIRALVATDIAARGIDIDDLPHVVNYEIPNVPEDYVHRIGRTGRAGKEGQAVSLVCLDEEGFMQEIERFTKQDIPAQVIDGFGPEAGEQAQPIAMGRQVLWGGKGRPPSREVMNAAAKAARSEMMQRIRENKDKSGGSGRGARNGAGNGNGNGKSRKAQPARNGNGNGNGQQRGAQQARPPKQQPNGARNGHNGNVQARPPRAVRPHEDDADDRMPRNVDPLRTNMPGRRDMTGLRPVNGGGQPDPTRTSIDSMGAGARRNRGRGGNPARNYGR</sequence>
<dbReference type="InterPro" id="IPR014014">
    <property type="entry name" value="RNA_helicase_DEAD_Q_motif"/>
</dbReference>
<dbReference type="Pfam" id="PF00271">
    <property type="entry name" value="Helicase_C"/>
    <property type="match status" value="1"/>
</dbReference>
<evidence type="ECO:0000256" key="1">
    <source>
        <dbReference type="ARBA" id="ARBA00022741"/>
    </source>
</evidence>
<evidence type="ECO:0000256" key="5">
    <source>
        <dbReference type="HAMAP-Rule" id="MF_00968"/>
    </source>
</evidence>
<dbReference type="PANTHER" id="PTHR47959">
    <property type="entry name" value="ATP-DEPENDENT RNA HELICASE RHLE-RELATED"/>
    <property type="match status" value="1"/>
</dbReference>
<evidence type="ECO:0000259" key="8">
    <source>
        <dbReference type="PROSITE" id="PS51192"/>
    </source>
</evidence>
<dbReference type="EC" id="3.6.4.13" evidence="5"/>
<evidence type="ECO:0000259" key="10">
    <source>
        <dbReference type="PROSITE" id="PS51195"/>
    </source>
</evidence>
<feature type="domain" description="Helicase C-terminal" evidence="9">
    <location>
        <begin position="233"/>
        <end position="382"/>
    </location>
</feature>
<organism evidence="11 12">
    <name type="scientific">Ramlibacter alkalitolerans</name>
    <dbReference type="NCBI Taxonomy" id="2039631"/>
    <lineage>
        <taxon>Bacteria</taxon>
        <taxon>Pseudomonadati</taxon>
        <taxon>Pseudomonadota</taxon>
        <taxon>Betaproteobacteria</taxon>
        <taxon>Burkholderiales</taxon>
        <taxon>Comamonadaceae</taxon>
        <taxon>Ramlibacter</taxon>
    </lineage>
</organism>
<comment type="similarity">
    <text evidence="5">Belongs to the DEAD box helicase family. RhlE subfamily.</text>
</comment>
<dbReference type="RefSeq" id="WP_201687485.1">
    <property type="nucleotide sequence ID" value="NZ_JAEQND010000002.1"/>
</dbReference>
<evidence type="ECO:0000313" key="12">
    <source>
        <dbReference type="Proteomes" id="UP000622707"/>
    </source>
</evidence>
<feature type="short sequence motif" description="Q motif" evidence="6">
    <location>
        <begin position="1"/>
        <end position="29"/>
    </location>
</feature>
<gene>
    <name evidence="5" type="primary">rhlE</name>
    <name evidence="11" type="ORF">JI746_03920</name>
</gene>
<dbReference type="SMART" id="SM00490">
    <property type="entry name" value="HELICc"/>
    <property type="match status" value="1"/>
</dbReference>
<evidence type="ECO:0000256" key="7">
    <source>
        <dbReference type="SAM" id="MobiDB-lite"/>
    </source>
</evidence>
<feature type="compositionally biased region" description="Gly residues" evidence="7">
    <location>
        <begin position="432"/>
        <end position="448"/>
    </location>
</feature>
<comment type="caution">
    <text evidence="11">The sequence shown here is derived from an EMBL/GenBank/DDBJ whole genome shotgun (WGS) entry which is preliminary data.</text>
</comment>
<dbReference type="InterPro" id="IPR050079">
    <property type="entry name" value="DEAD_box_RNA_helicase"/>
</dbReference>
<evidence type="ECO:0000313" key="11">
    <source>
        <dbReference type="EMBL" id="MBL0424247.1"/>
    </source>
</evidence>
<dbReference type="PANTHER" id="PTHR47959:SF13">
    <property type="entry name" value="ATP-DEPENDENT RNA HELICASE RHLE"/>
    <property type="match status" value="1"/>
</dbReference>
<feature type="domain" description="DEAD-box RNA helicase Q" evidence="10">
    <location>
        <begin position="1"/>
        <end position="29"/>
    </location>
</feature>
<feature type="compositionally biased region" description="Basic and acidic residues" evidence="7">
    <location>
        <begin position="416"/>
        <end position="431"/>
    </location>
</feature>
<dbReference type="PROSITE" id="PS51194">
    <property type="entry name" value="HELICASE_CTER"/>
    <property type="match status" value="1"/>
</dbReference>
<dbReference type="Gene3D" id="3.40.50.300">
    <property type="entry name" value="P-loop containing nucleotide triphosphate hydrolases"/>
    <property type="match status" value="2"/>
</dbReference>
<keyword evidence="12" id="KW-1185">Reference proteome</keyword>
<dbReference type="InterPro" id="IPR011545">
    <property type="entry name" value="DEAD/DEAH_box_helicase_dom"/>
</dbReference>
<dbReference type="HAMAP" id="MF_00968">
    <property type="entry name" value="DEAD_helicase_RhlE"/>
    <property type="match status" value="1"/>
</dbReference>
<proteinExistence type="inferred from homology"/>
<dbReference type="InterPro" id="IPR044742">
    <property type="entry name" value="DEAD/DEAH_RhlB"/>
</dbReference>
<feature type="compositionally biased region" description="Low complexity" evidence="7">
    <location>
        <begin position="468"/>
        <end position="482"/>
    </location>
</feature>
<dbReference type="InterPro" id="IPR000629">
    <property type="entry name" value="RNA-helicase_DEAD-box_CS"/>
</dbReference>
<comment type="subcellular location">
    <subcellularLocation>
        <location evidence="5">Cytoplasm</location>
    </subcellularLocation>
</comment>
<comment type="function">
    <text evidence="5">DEAD-box RNA helicase involved in ribosome assembly. Has RNA-dependent ATPase activity and unwinds double-stranded RNA.</text>
</comment>
<dbReference type="InterPro" id="IPR014001">
    <property type="entry name" value="Helicase_ATP-bd"/>
</dbReference>
<evidence type="ECO:0000259" key="9">
    <source>
        <dbReference type="PROSITE" id="PS51194"/>
    </source>
</evidence>
<reference evidence="11 12" key="1">
    <citation type="journal article" date="2017" name="Int. J. Syst. Evol. Microbiol.">
        <title>Ramlibacter alkalitolerans sp. nov., alkali-tolerant bacterium isolated from soil of ginseng.</title>
        <authorList>
            <person name="Lee D.H."/>
            <person name="Cha C.J."/>
        </authorList>
    </citation>
    <scope>NUCLEOTIDE SEQUENCE [LARGE SCALE GENOMIC DNA]</scope>
    <source>
        <strain evidence="11 12">KACC 19305</strain>
    </source>
</reference>
<dbReference type="EMBL" id="JAEQND010000002">
    <property type="protein sequence ID" value="MBL0424247.1"/>
    <property type="molecule type" value="Genomic_DNA"/>
</dbReference>
<dbReference type="InterPro" id="IPR001650">
    <property type="entry name" value="Helicase_C-like"/>
</dbReference>
<feature type="region of interest" description="Disordered" evidence="7">
    <location>
        <begin position="395"/>
        <end position="570"/>
    </location>
</feature>
<dbReference type="InterPro" id="IPR028622">
    <property type="entry name" value="DEAD_helicase_RhlE"/>
</dbReference>
<keyword evidence="5" id="KW-0690">Ribosome biogenesis</keyword>
<name>A0ABS1JJ45_9BURK</name>
<feature type="domain" description="Helicase ATP-binding" evidence="8">
    <location>
        <begin position="32"/>
        <end position="210"/>
    </location>
</feature>
<keyword evidence="1 5" id="KW-0547">Nucleotide-binding</keyword>
<dbReference type="GO" id="GO:0004386">
    <property type="term" value="F:helicase activity"/>
    <property type="evidence" value="ECO:0007669"/>
    <property type="project" value="UniProtKB-KW"/>
</dbReference>
<dbReference type="Pfam" id="PF00270">
    <property type="entry name" value="DEAD"/>
    <property type="match status" value="1"/>
</dbReference>
<protein>
    <recommendedName>
        <fullName evidence="5">ATP-dependent RNA helicase RhlE</fullName>
        <ecNumber evidence="5">3.6.4.13</ecNumber>
    </recommendedName>
</protein>
<comment type="catalytic activity">
    <reaction evidence="5">
        <text>ATP + H2O = ADP + phosphate + H(+)</text>
        <dbReference type="Rhea" id="RHEA:13065"/>
        <dbReference type="ChEBI" id="CHEBI:15377"/>
        <dbReference type="ChEBI" id="CHEBI:15378"/>
        <dbReference type="ChEBI" id="CHEBI:30616"/>
        <dbReference type="ChEBI" id="CHEBI:43474"/>
        <dbReference type="ChEBI" id="CHEBI:456216"/>
        <dbReference type="EC" id="3.6.4.13"/>
    </reaction>
</comment>
<dbReference type="PROSITE" id="PS51192">
    <property type="entry name" value="HELICASE_ATP_BIND_1"/>
    <property type="match status" value="1"/>
</dbReference>
<dbReference type="Proteomes" id="UP000622707">
    <property type="component" value="Unassembled WGS sequence"/>
</dbReference>
<dbReference type="SMART" id="SM00487">
    <property type="entry name" value="DEXDc"/>
    <property type="match status" value="1"/>
</dbReference>
<keyword evidence="5" id="KW-0963">Cytoplasm</keyword>
<evidence type="ECO:0000256" key="3">
    <source>
        <dbReference type="ARBA" id="ARBA00022806"/>
    </source>
</evidence>
<dbReference type="PROSITE" id="PS00039">
    <property type="entry name" value="DEAD_ATP_HELICASE"/>
    <property type="match status" value="1"/>
</dbReference>
<dbReference type="PROSITE" id="PS51195">
    <property type="entry name" value="Q_MOTIF"/>
    <property type="match status" value="1"/>
</dbReference>
<keyword evidence="3 5" id="KW-0347">Helicase</keyword>
<evidence type="ECO:0000256" key="2">
    <source>
        <dbReference type="ARBA" id="ARBA00022801"/>
    </source>
</evidence>
<keyword evidence="4 5" id="KW-0067">ATP-binding</keyword>
<accession>A0ABS1JJ45</accession>
<feature type="compositionally biased region" description="Basic and acidic residues" evidence="7">
    <location>
        <begin position="501"/>
        <end position="513"/>
    </location>
</feature>
<dbReference type="CDD" id="cd18787">
    <property type="entry name" value="SF2_C_DEAD"/>
    <property type="match status" value="1"/>
</dbReference>
<evidence type="ECO:0000256" key="4">
    <source>
        <dbReference type="ARBA" id="ARBA00022840"/>
    </source>
</evidence>
<keyword evidence="2 5" id="KW-0378">Hydrolase</keyword>
<evidence type="ECO:0000256" key="6">
    <source>
        <dbReference type="PROSITE-ProRule" id="PRU00552"/>
    </source>
</evidence>